<gene>
    <name evidence="1" type="ORF">MEUPH1_LOCUS10278</name>
</gene>
<dbReference type="AlphaFoldDB" id="A0AAV0WEZ8"/>
<keyword evidence="2" id="KW-1185">Reference proteome</keyword>
<organism evidence="1 2">
    <name type="scientific">Macrosiphum euphorbiae</name>
    <name type="common">potato aphid</name>
    <dbReference type="NCBI Taxonomy" id="13131"/>
    <lineage>
        <taxon>Eukaryota</taxon>
        <taxon>Metazoa</taxon>
        <taxon>Ecdysozoa</taxon>
        <taxon>Arthropoda</taxon>
        <taxon>Hexapoda</taxon>
        <taxon>Insecta</taxon>
        <taxon>Pterygota</taxon>
        <taxon>Neoptera</taxon>
        <taxon>Paraneoptera</taxon>
        <taxon>Hemiptera</taxon>
        <taxon>Sternorrhyncha</taxon>
        <taxon>Aphidomorpha</taxon>
        <taxon>Aphidoidea</taxon>
        <taxon>Aphididae</taxon>
        <taxon>Macrosiphini</taxon>
        <taxon>Macrosiphum</taxon>
    </lineage>
</organism>
<name>A0AAV0WEZ8_9HEMI</name>
<protein>
    <recommendedName>
        <fullName evidence="3">Peptidase aspartic putative domain-containing protein</fullName>
    </recommendedName>
</protein>
<sequence>MPLPVLNLDTSSWSIPTPIQQSLADQQFHSTSNIDLQLRNEIFFEVLLSEKIALQGGSPWLCKTLLGWIVAGRTKGQPLKNNKNLNVISHVYLVLQGGCHHINRPPELIQMKHVKECSKIHISV</sequence>
<comment type="caution">
    <text evidence="1">The sequence shown here is derived from an EMBL/GenBank/DDBJ whole genome shotgun (WGS) entry which is preliminary data.</text>
</comment>
<evidence type="ECO:0000313" key="2">
    <source>
        <dbReference type="Proteomes" id="UP001160148"/>
    </source>
</evidence>
<accession>A0AAV0WEZ8</accession>
<dbReference type="EMBL" id="CARXXK010000002">
    <property type="protein sequence ID" value="CAI6354252.1"/>
    <property type="molecule type" value="Genomic_DNA"/>
</dbReference>
<reference evidence="1 2" key="1">
    <citation type="submission" date="2023-01" db="EMBL/GenBank/DDBJ databases">
        <authorList>
            <person name="Whitehead M."/>
        </authorList>
    </citation>
    <scope>NUCLEOTIDE SEQUENCE [LARGE SCALE GENOMIC DNA]</scope>
</reference>
<dbReference type="Proteomes" id="UP001160148">
    <property type="component" value="Unassembled WGS sequence"/>
</dbReference>
<evidence type="ECO:0000313" key="1">
    <source>
        <dbReference type="EMBL" id="CAI6354252.1"/>
    </source>
</evidence>
<evidence type="ECO:0008006" key="3">
    <source>
        <dbReference type="Google" id="ProtNLM"/>
    </source>
</evidence>
<proteinExistence type="predicted"/>